<comment type="caution">
    <text evidence="3">The sequence shown here is derived from an EMBL/GenBank/DDBJ whole genome shotgun (WGS) entry which is preliminary data.</text>
</comment>
<accession>A0AAN9N532</accession>
<keyword evidence="1 2" id="KW-0732">Signal</keyword>
<evidence type="ECO:0000256" key="2">
    <source>
        <dbReference type="SAM" id="SignalP"/>
    </source>
</evidence>
<evidence type="ECO:0000313" key="4">
    <source>
        <dbReference type="Proteomes" id="UP001367508"/>
    </source>
</evidence>
<gene>
    <name evidence="3" type="ORF">VNO77_06008</name>
</gene>
<dbReference type="InterPro" id="IPR040361">
    <property type="entry name" value="TPD1"/>
</dbReference>
<dbReference type="PANTHER" id="PTHR33184">
    <property type="entry name" value="PROTEIN TAPETUM DETERMINANT 1-LIKE-RELATED"/>
    <property type="match status" value="1"/>
</dbReference>
<keyword evidence="4" id="KW-1185">Reference proteome</keyword>
<dbReference type="AlphaFoldDB" id="A0AAN9N532"/>
<feature type="signal peptide" evidence="2">
    <location>
        <begin position="1"/>
        <end position="25"/>
    </location>
</feature>
<proteinExistence type="predicted"/>
<organism evidence="3 4">
    <name type="scientific">Canavalia gladiata</name>
    <name type="common">Sword bean</name>
    <name type="synonym">Dolichos gladiatus</name>
    <dbReference type="NCBI Taxonomy" id="3824"/>
    <lineage>
        <taxon>Eukaryota</taxon>
        <taxon>Viridiplantae</taxon>
        <taxon>Streptophyta</taxon>
        <taxon>Embryophyta</taxon>
        <taxon>Tracheophyta</taxon>
        <taxon>Spermatophyta</taxon>
        <taxon>Magnoliopsida</taxon>
        <taxon>eudicotyledons</taxon>
        <taxon>Gunneridae</taxon>
        <taxon>Pentapetalae</taxon>
        <taxon>rosids</taxon>
        <taxon>fabids</taxon>
        <taxon>Fabales</taxon>
        <taxon>Fabaceae</taxon>
        <taxon>Papilionoideae</taxon>
        <taxon>50 kb inversion clade</taxon>
        <taxon>NPAAA clade</taxon>
        <taxon>indigoferoid/millettioid clade</taxon>
        <taxon>Phaseoleae</taxon>
        <taxon>Canavalia</taxon>
    </lineage>
</organism>
<dbReference type="EMBL" id="JAYMYQ010000001">
    <property type="protein sequence ID" value="KAK7363849.1"/>
    <property type="molecule type" value="Genomic_DNA"/>
</dbReference>
<feature type="chain" id="PRO_5042843717" evidence="2">
    <location>
        <begin position="26"/>
        <end position="173"/>
    </location>
</feature>
<protein>
    <submittedName>
        <fullName evidence="3">Uncharacterized protein</fullName>
    </submittedName>
</protein>
<dbReference type="Pfam" id="PF24068">
    <property type="entry name" value="TPD1_C"/>
    <property type="match status" value="1"/>
</dbReference>
<sequence>MMAALKSTKARSFCMLLVAVLLVRALLIYKEGGRHGGMKHMILSEGNTTWITIRKLLEYAEDGNMNRIGTECSKDDIVIYEGEVGPLPSGIPAYRVQITNMCATDCNIANIRLHCGWFSSARLINPTVFRRLQYDDCLVNDGQPLSPGKTISFDYANSFRYPLSVSSLVCLSP</sequence>
<dbReference type="PANTHER" id="PTHR33184:SF67">
    <property type="entry name" value="PROTEIN TAPETUM DETERMINANT 1"/>
    <property type="match status" value="1"/>
</dbReference>
<reference evidence="3 4" key="1">
    <citation type="submission" date="2024-01" db="EMBL/GenBank/DDBJ databases">
        <title>The genomes of 5 underutilized Papilionoideae crops provide insights into root nodulation and disease resistanc.</title>
        <authorList>
            <person name="Jiang F."/>
        </authorList>
    </citation>
    <scope>NUCLEOTIDE SEQUENCE [LARGE SCALE GENOMIC DNA]</scope>
    <source>
        <strain evidence="3">LVBAO_FW01</strain>
        <tissue evidence="3">Leaves</tissue>
    </source>
</reference>
<dbReference type="Proteomes" id="UP001367508">
    <property type="component" value="Unassembled WGS sequence"/>
</dbReference>
<evidence type="ECO:0000313" key="3">
    <source>
        <dbReference type="EMBL" id="KAK7363849.1"/>
    </source>
</evidence>
<evidence type="ECO:0000256" key="1">
    <source>
        <dbReference type="ARBA" id="ARBA00022729"/>
    </source>
</evidence>
<name>A0AAN9N532_CANGL</name>
<dbReference type="GO" id="GO:0001709">
    <property type="term" value="P:cell fate determination"/>
    <property type="evidence" value="ECO:0007669"/>
    <property type="project" value="TreeGrafter"/>
</dbReference>